<keyword evidence="5" id="KW-0560">Oxidoreductase</keyword>
<evidence type="ECO:0000256" key="2">
    <source>
        <dbReference type="ARBA" id="ARBA00007992"/>
    </source>
</evidence>
<dbReference type="InterPro" id="IPR036188">
    <property type="entry name" value="FAD/NAD-bd_sf"/>
</dbReference>
<gene>
    <name evidence="8" type="ORF">SLS62_003389</name>
</gene>
<dbReference type="PANTHER" id="PTHR46720:SF3">
    <property type="entry name" value="FAD-BINDING DOMAIN-CONTAINING PROTEIN-RELATED"/>
    <property type="match status" value="1"/>
</dbReference>
<dbReference type="SUPFAM" id="SSF51905">
    <property type="entry name" value="FAD/NAD(P)-binding domain"/>
    <property type="match status" value="1"/>
</dbReference>
<dbReference type="Pfam" id="PF01494">
    <property type="entry name" value="FAD_binding_3"/>
    <property type="match status" value="2"/>
</dbReference>
<proteinExistence type="inferred from homology"/>
<dbReference type="GO" id="GO:0071949">
    <property type="term" value="F:FAD binding"/>
    <property type="evidence" value="ECO:0007669"/>
    <property type="project" value="InterPro"/>
</dbReference>
<evidence type="ECO:0000256" key="1">
    <source>
        <dbReference type="ARBA" id="ARBA00005179"/>
    </source>
</evidence>
<feature type="domain" description="FAD-binding" evidence="7">
    <location>
        <begin position="389"/>
        <end position="442"/>
    </location>
</feature>
<evidence type="ECO:0000256" key="6">
    <source>
        <dbReference type="SAM" id="MobiDB-lite"/>
    </source>
</evidence>
<dbReference type="InterPro" id="IPR002938">
    <property type="entry name" value="FAD-bd"/>
</dbReference>
<feature type="compositionally biased region" description="Basic and acidic residues" evidence="6">
    <location>
        <begin position="15"/>
        <end position="28"/>
    </location>
</feature>
<dbReference type="EMBL" id="JAKJXP020000019">
    <property type="protein sequence ID" value="KAK7754606.1"/>
    <property type="molecule type" value="Genomic_DNA"/>
</dbReference>
<comment type="pathway">
    <text evidence="1">Secondary metabolite biosynthesis.</text>
</comment>
<evidence type="ECO:0000313" key="9">
    <source>
        <dbReference type="Proteomes" id="UP001320420"/>
    </source>
</evidence>
<dbReference type="Proteomes" id="UP001320420">
    <property type="component" value="Unassembled WGS sequence"/>
</dbReference>
<feature type="region of interest" description="Disordered" evidence="6">
    <location>
        <begin position="317"/>
        <end position="336"/>
    </location>
</feature>
<dbReference type="Gene3D" id="3.50.50.60">
    <property type="entry name" value="FAD/NAD(P)-binding domain"/>
    <property type="match status" value="1"/>
</dbReference>
<evidence type="ECO:0000256" key="5">
    <source>
        <dbReference type="ARBA" id="ARBA00023002"/>
    </source>
</evidence>
<evidence type="ECO:0000313" key="8">
    <source>
        <dbReference type="EMBL" id="KAK7754606.1"/>
    </source>
</evidence>
<feature type="compositionally biased region" description="Polar residues" evidence="6">
    <location>
        <begin position="1"/>
        <end position="12"/>
    </location>
</feature>
<keyword evidence="4" id="KW-0274">FAD</keyword>
<comment type="similarity">
    <text evidence="2">Belongs to the paxM FAD-dependent monooxygenase family.</text>
</comment>
<keyword evidence="9" id="KW-1185">Reference proteome</keyword>
<sequence length="565" mass="60798">MSLPSGTATPESGSDLEHVEDTADHPSADEEEERDGTGSDSDSVTRRRLHVAIIGGGITGLTLALGLSARGVRYTVYERSASLRETGAGVGLSSNAERALRAVDARAHAAFKRVAAPGASGGDWFDWVDGTTDQLAFRLRTRINDDGDSGGGDGEGEGEAFQGCRRSDLLEGLARLVELEEGDVRFGKAVDAIEGWGKEGGDEGVEEGKREVGKVVLRFRDGTTEEADVVIGCDGIHSRVRQLLLGEDNPASYATYTQKFCFRTVIPMAQVKTRPELAHRMNARVMFNGPGAHIMTYPIGAEADILNILLVISDPPSSSPPAVPHQHQEKAKPNGLETAKRLPAARASKRDAVTAFATWHPTIRGIVDLLPDDEDGDGEDGEDKGALRWDIYDMHEHPAPHYVRGRVCLAGDAAHASTPHLGSGAGFGIEDALALATVLEALDKEVTATDAANNGSGELEPVVGKEIVGNGSTRGNGRARLCRAALAAYNDVRYERTQWLPGASREACALFEWEDEAGRHGKKDPAWFGSEITRRFYYIWKYDVDGMVQDVATKFRERVGDNGTL</sequence>
<keyword evidence="3" id="KW-0285">Flavoprotein</keyword>
<feature type="region of interest" description="Disordered" evidence="6">
    <location>
        <begin position="1"/>
        <end position="43"/>
    </location>
</feature>
<protein>
    <recommendedName>
        <fullName evidence="7">FAD-binding domain-containing protein</fullName>
    </recommendedName>
</protein>
<accession>A0AAN9UW68</accession>
<dbReference type="PRINTS" id="PR00420">
    <property type="entry name" value="RNGMNOXGNASE"/>
</dbReference>
<evidence type="ECO:0000256" key="3">
    <source>
        <dbReference type="ARBA" id="ARBA00022630"/>
    </source>
</evidence>
<reference evidence="8 9" key="1">
    <citation type="submission" date="2024-02" db="EMBL/GenBank/DDBJ databases">
        <title>De novo assembly and annotation of 12 fungi associated with fruit tree decline syndrome in Ontario, Canada.</title>
        <authorList>
            <person name="Sulman M."/>
            <person name="Ellouze W."/>
            <person name="Ilyukhin E."/>
        </authorList>
    </citation>
    <scope>NUCLEOTIDE SEQUENCE [LARGE SCALE GENOMIC DNA]</scope>
    <source>
        <strain evidence="8 9">M11/M66-122</strain>
    </source>
</reference>
<evidence type="ECO:0000256" key="4">
    <source>
        <dbReference type="ARBA" id="ARBA00022827"/>
    </source>
</evidence>
<comment type="caution">
    <text evidence="8">The sequence shown here is derived from an EMBL/GenBank/DDBJ whole genome shotgun (WGS) entry which is preliminary data.</text>
</comment>
<dbReference type="InterPro" id="IPR051104">
    <property type="entry name" value="FAD_monoxygenase"/>
</dbReference>
<feature type="domain" description="FAD-binding" evidence="7">
    <location>
        <begin position="49"/>
        <end position="244"/>
    </location>
</feature>
<evidence type="ECO:0000259" key="7">
    <source>
        <dbReference type="Pfam" id="PF01494"/>
    </source>
</evidence>
<name>A0AAN9UW68_9PEZI</name>
<dbReference type="GO" id="GO:0016491">
    <property type="term" value="F:oxidoreductase activity"/>
    <property type="evidence" value="ECO:0007669"/>
    <property type="project" value="UniProtKB-KW"/>
</dbReference>
<dbReference type="GO" id="GO:0044550">
    <property type="term" value="P:secondary metabolite biosynthetic process"/>
    <property type="evidence" value="ECO:0007669"/>
    <property type="project" value="TreeGrafter"/>
</dbReference>
<organism evidence="8 9">
    <name type="scientific">Diatrype stigma</name>
    <dbReference type="NCBI Taxonomy" id="117547"/>
    <lineage>
        <taxon>Eukaryota</taxon>
        <taxon>Fungi</taxon>
        <taxon>Dikarya</taxon>
        <taxon>Ascomycota</taxon>
        <taxon>Pezizomycotina</taxon>
        <taxon>Sordariomycetes</taxon>
        <taxon>Xylariomycetidae</taxon>
        <taxon>Xylariales</taxon>
        <taxon>Diatrypaceae</taxon>
        <taxon>Diatrype</taxon>
    </lineage>
</organism>
<dbReference type="PANTHER" id="PTHR46720">
    <property type="entry name" value="HYDROXYLASE, PUTATIVE (AFU_ORTHOLOGUE AFUA_3G01460)-RELATED"/>
    <property type="match status" value="1"/>
</dbReference>
<dbReference type="AlphaFoldDB" id="A0AAN9UW68"/>